<dbReference type="EMBL" id="UINC01107756">
    <property type="protein sequence ID" value="SVC73364.1"/>
    <property type="molecule type" value="Genomic_DNA"/>
</dbReference>
<accession>A0A382PJ06</accession>
<reference evidence="1" key="1">
    <citation type="submission" date="2018-05" db="EMBL/GenBank/DDBJ databases">
        <authorList>
            <person name="Lanie J.A."/>
            <person name="Ng W.-L."/>
            <person name="Kazmierczak K.M."/>
            <person name="Andrzejewski T.M."/>
            <person name="Davidsen T.M."/>
            <person name="Wayne K.J."/>
            <person name="Tettelin H."/>
            <person name="Glass J.I."/>
            <person name="Rusch D."/>
            <person name="Podicherti R."/>
            <person name="Tsui H.-C.T."/>
            <person name="Winkler M.E."/>
        </authorList>
    </citation>
    <scope>NUCLEOTIDE SEQUENCE</scope>
</reference>
<feature type="non-terminal residue" evidence="1">
    <location>
        <position position="343"/>
    </location>
</feature>
<name>A0A382PJ06_9ZZZZ</name>
<proteinExistence type="predicted"/>
<feature type="non-terminal residue" evidence="1">
    <location>
        <position position="1"/>
    </location>
</feature>
<protein>
    <submittedName>
        <fullName evidence="1">Uncharacterized protein</fullName>
    </submittedName>
</protein>
<sequence length="343" mass="36702">CITCNENLVAVHMTDAYGDGWNGNVLTIYTDSLTIESGSYAFAELCLNDGSYTVSCGGGSWASEVSWVMYDAAGDTLLAGGAPYEGFLQLGETNDVLGCTDADALNYDENATVDDGSCYFAGDSCNIAIQAVAGTNDASGENQFFTYTTTMDGILTISSQNETGDALWDTFLAVYTDDCGTDVANNDDCCGYFGPSTVEIPMVAGTTYQLLWLDWYNPGPYPFTIVEGPAPTNPENLTAEAGLESVFLEWDGVIPASNRSAAIVQERRLTIEDTNERNLAKMREVKGDEPTEVHIFGVVHPDYASSSRSTDVIIECDGGDWQSEVSWDILNEAGEIIVSGGAP</sequence>
<dbReference type="AlphaFoldDB" id="A0A382PJ06"/>
<organism evidence="1">
    <name type="scientific">marine metagenome</name>
    <dbReference type="NCBI Taxonomy" id="408172"/>
    <lineage>
        <taxon>unclassified sequences</taxon>
        <taxon>metagenomes</taxon>
        <taxon>ecological metagenomes</taxon>
    </lineage>
</organism>
<gene>
    <name evidence="1" type="ORF">METZ01_LOCUS326218</name>
</gene>
<evidence type="ECO:0000313" key="1">
    <source>
        <dbReference type="EMBL" id="SVC73364.1"/>
    </source>
</evidence>